<dbReference type="RefSeq" id="WP_196154063.1">
    <property type="nucleotide sequence ID" value="NZ_JADMLG010000029.1"/>
</dbReference>
<dbReference type="PANTHER" id="PTHR35585:SF1">
    <property type="entry name" value="HHE DOMAIN PROTEIN (AFU_ORTHOLOGUE AFUA_4G00730)"/>
    <property type="match status" value="1"/>
</dbReference>
<dbReference type="Pfam" id="PF01814">
    <property type="entry name" value="Hemerythrin"/>
    <property type="match status" value="1"/>
</dbReference>
<feature type="domain" description="Hemerythrin-like" evidence="1">
    <location>
        <begin position="9"/>
        <end position="123"/>
    </location>
</feature>
<gene>
    <name evidence="2" type="ORF">IT779_36480</name>
</gene>
<evidence type="ECO:0000313" key="3">
    <source>
        <dbReference type="Proteomes" id="UP000655751"/>
    </source>
</evidence>
<evidence type="ECO:0000313" key="2">
    <source>
        <dbReference type="EMBL" id="MBH0781786.1"/>
    </source>
</evidence>
<keyword evidence="3" id="KW-1185">Reference proteome</keyword>
<protein>
    <submittedName>
        <fullName evidence="2">Hemerythrin domain-containing protein</fullName>
    </submittedName>
</protein>
<dbReference type="Gene3D" id="1.20.120.520">
    <property type="entry name" value="nmb1532 protein domain like"/>
    <property type="match status" value="1"/>
</dbReference>
<dbReference type="EMBL" id="JADMLG010000029">
    <property type="protein sequence ID" value="MBH0781786.1"/>
    <property type="molecule type" value="Genomic_DNA"/>
</dbReference>
<proteinExistence type="predicted"/>
<dbReference type="PANTHER" id="PTHR35585">
    <property type="entry name" value="HHE DOMAIN PROTEIN (AFU_ORTHOLOGUE AFUA_4G00730)"/>
    <property type="match status" value="1"/>
</dbReference>
<dbReference type="Proteomes" id="UP000655751">
    <property type="component" value="Unassembled WGS sequence"/>
</dbReference>
<comment type="caution">
    <text evidence="2">The sequence shown here is derived from an EMBL/GenBank/DDBJ whole genome shotgun (WGS) entry which is preliminary data.</text>
</comment>
<sequence length="184" mass="20890">MTGTRELDVVDILTAQHRQIRALLDRLRLDDRDTEQVFDDLVRLLTVHETAEEEVVHPLAGRARFGAERIVEPRLAEESAAKKALSELRELGVGHPEFPAKLAAFRDAVLTHAEHEEAEEFELLRRQYSARELRNMGRSVRRAEALAPTRPHPGTGVSALPNRVLGLPLAVLDRLRDVLRDRRH</sequence>
<accession>A0A931IK38</accession>
<dbReference type="InterPro" id="IPR012312">
    <property type="entry name" value="Hemerythrin-like"/>
</dbReference>
<name>A0A931IK38_9NOCA</name>
<organism evidence="2 3">
    <name type="scientific">Nocardia bovistercoris</name>
    <dbReference type="NCBI Taxonomy" id="2785916"/>
    <lineage>
        <taxon>Bacteria</taxon>
        <taxon>Bacillati</taxon>
        <taxon>Actinomycetota</taxon>
        <taxon>Actinomycetes</taxon>
        <taxon>Mycobacteriales</taxon>
        <taxon>Nocardiaceae</taxon>
        <taxon>Nocardia</taxon>
    </lineage>
</organism>
<dbReference type="AlphaFoldDB" id="A0A931IK38"/>
<reference evidence="2" key="1">
    <citation type="submission" date="2020-11" db="EMBL/GenBank/DDBJ databases">
        <title>Nocardia NEAU-351.nov., a novel actinomycete isolated from the cow dung.</title>
        <authorList>
            <person name="Zhang X."/>
        </authorList>
    </citation>
    <scope>NUCLEOTIDE SEQUENCE</scope>
    <source>
        <strain evidence="2">NEAU-351</strain>
    </source>
</reference>
<evidence type="ECO:0000259" key="1">
    <source>
        <dbReference type="Pfam" id="PF01814"/>
    </source>
</evidence>